<dbReference type="GO" id="GO:0071269">
    <property type="term" value="P:L-homocysteine biosynthetic process"/>
    <property type="evidence" value="ECO:0007669"/>
    <property type="project" value="TreeGrafter"/>
</dbReference>
<evidence type="ECO:0000256" key="6">
    <source>
        <dbReference type="RuleBase" id="RU362118"/>
    </source>
</evidence>
<dbReference type="InterPro" id="IPR015422">
    <property type="entry name" value="PyrdxlP-dep_Trfase_small"/>
</dbReference>
<keyword evidence="9" id="KW-1185">Reference proteome</keyword>
<dbReference type="Gene3D" id="3.90.1150.10">
    <property type="entry name" value="Aspartate Aminotransferase, domain 1"/>
    <property type="match status" value="1"/>
</dbReference>
<dbReference type="GO" id="GO:0019346">
    <property type="term" value="P:transsulfuration"/>
    <property type="evidence" value="ECO:0007669"/>
    <property type="project" value="InterPro"/>
</dbReference>
<dbReference type="NCBIfam" id="TIGR01326">
    <property type="entry name" value="OAH_OAS_sulfhy"/>
    <property type="match status" value="1"/>
</dbReference>
<dbReference type="GO" id="GO:0004124">
    <property type="term" value="F:cysteine synthase activity"/>
    <property type="evidence" value="ECO:0007669"/>
    <property type="project" value="TreeGrafter"/>
</dbReference>
<feature type="region of interest" description="Disordered" evidence="7">
    <location>
        <begin position="1"/>
        <end position="21"/>
    </location>
</feature>
<protein>
    <submittedName>
        <fullName evidence="8">O-acetylhomoserine sulfhydrylase</fullName>
    </submittedName>
</protein>
<comment type="caution">
    <text evidence="8">The sequence shown here is derived from an EMBL/GenBank/DDBJ whole genome shotgun (WGS) entry which is preliminary data.</text>
</comment>
<organism evidence="8 9">
    <name type="scientific">Stella humosa</name>
    <dbReference type="NCBI Taxonomy" id="94"/>
    <lineage>
        <taxon>Bacteria</taxon>
        <taxon>Pseudomonadati</taxon>
        <taxon>Pseudomonadota</taxon>
        <taxon>Alphaproteobacteria</taxon>
        <taxon>Rhodospirillales</taxon>
        <taxon>Stellaceae</taxon>
        <taxon>Stella</taxon>
    </lineage>
</organism>
<comment type="cofactor">
    <cofactor evidence="1 6">
        <name>pyridoxal 5'-phosphate</name>
        <dbReference type="ChEBI" id="CHEBI:597326"/>
    </cofactor>
</comment>
<dbReference type="NCBIfam" id="NF006004">
    <property type="entry name" value="PRK08134.1"/>
    <property type="match status" value="1"/>
</dbReference>
<dbReference type="InterPro" id="IPR000277">
    <property type="entry name" value="Cys/Met-Metab_PyrdxlP-dep_enz"/>
</dbReference>
<evidence type="ECO:0000256" key="5">
    <source>
        <dbReference type="PIRSR" id="PIRSR001434-2"/>
    </source>
</evidence>
<evidence type="ECO:0000256" key="4">
    <source>
        <dbReference type="ARBA" id="ARBA00022898"/>
    </source>
</evidence>
<evidence type="ECO:0000256" key="3">
    <source>
        <dbReference type="ARBA" id="ARBA00022679"/>
    </source>
</evidence>
<gene>
    <name evidence="8" type="ORF">EDC65_3139</name>
</gene>
<dbReference type="PIRSF" id="PIRSF001434">
    <property type="entry name" value="CGS"/>
    <property type="match status" value="1"/>
</dbReference>
<name>A0A3N1LJU3_9PROT</name>
<proteinExistence type="inferred from homology"/>
<dbReference type="SUPFAM" id="SSF53383">
    <property type="entry name" value="PLP-dependent transferases"/>
    <property type="match status" value="1"/>
</dbReference>
<dbReference type="Proteomes" id="UP000278222">
    <property type="component" value="Unassembled WGS sequence"/>
</dbReference>
<evidence type="ECO:0000313" key="8">
    <source>
        <dbReference type="EMBL" id="ROP91274.1"/>
    </source>
</evidence>
<reference evidence="8 9" key="1">
    <citation type="submission" date="2018-11" db="EMBL/GenBank/DDBJ databases">
        <title>Genomic Encyclopedia of Type Strains, Phase IV (KMG-IV): sequencing the most valuable type-strain genomes for metagenomic binning, comparative biology and taxonomic classification.</title>
        <authorList>
            <person name="Goeker M."/>
        </authorList>
    </citation>
    <scope>NUCLEOTIDE SEQUENCE [LARGE SCALE GENOMIC DNA]</scope>
    <source>
        <strain evidence="8 9">DSM 5900</strain>
    </source>
</reference>
<dbReference type="InterPro" id="IPR006235">
    <property type="entry name" value="OAc-hSer/O-AcSer_sulfhydrylase"/>
</dbReference>
<dbReference type="InterPro" id="IPR015424">
    <property type="entry name" value="PyrdxlP-dep_Trfase"/>
</dbReference>
<dbReference type="EMBL" id="RJKX01000014">
    <property type="protein sequence ID" value="ROP91274.1"/>
    <property type="molecule type" value="Genomic_DNA"/>
</dbReference>
<dbReference type="InterPro" id="IPR015421">
    <property type="entry name" value="PyrdxlP-dep_Trfase_major"/>
</dbReference>
<sequence length="439" mass="46632">MAEPKFPGFHTLSLHAGQQPDPVHGARAVPIYQTTSFVFQSTDHAASLFNLERPGHIYSRISNPTVAVLEERIAALEGGVGAICTASGQAALHLAIATLMGAGGHIVAAASLYGGSINLLKLTLPRFGIETTFVPPRDPEAFARAMRPETRLVFVETVGNPGLEIVDLPALSAVAHAHGLPLLVDATFSTPYLCRSMDHGADLVMHSATKWMGGHGVAIGGVIVDSGRFDWEGSGRFPTLTEPYAGYHGIDFAEEYGPLAFIMRARAEGLRDFGAAMSPTNAFHILQGIETLPLRMDRHVANTRAILDFLKAAPQVAWVCHPDLPDHPDHALARRLMPRGAGSMIAFGIKGGREAGRVFIDRLGLVSHLANVGDAKTLVIHPASTTHQQLDAEALAAAGVGEDMIRLSVGLEDAGDIIDDLKQALRAAERATQPAPVKG</sequence>
<dbReference type="InterPro" id="IPR054542">
    <property type="entry name" value="Cys_met_metab_PP"/>
</dbReference>
<dbReference type="RefSeq" id="WP_123691394.1">
    <property type="nucleotide sequence ID" value="NZ_AP019700.1"/>
</dbReference>
<accession>A0A3N1LJU3</accession>
<dbReference type="Gene3D" id="3.40.640.10">
    <property type="entry name" value="Type I PLP-dependent aspartate aminotransferase-like (Major domain)"/>
    <property type="match status" value="1"/>
</dbReference>
<dbReference type="OrthoDB" id="9790858at2"/>
<dbReference type="AlphaFoldDB" id="A0A3N1LJU3"/>
<dbReference type="CDD" id="cd00614">
    <property type="entry name" value="CGS_like"/>
    <property type="match status" value="1"/>
</dbReference>
<dbReference type="PANTHER" id="PTHR43797:SF2">
    <property type="entry name" value="HOMOCYSTEINE_CYSTEINE SYNTHASE"/>
    <property type="match status" value="1"/>
</dbReference>
<evidence type="ECO:0000313" key="9">
    <source>
        <dbReference type="Proteomes" id="UP000278222"/>
    </source>
</evidence>
<dbReference type="GO" id="GO:0006535">
    <property type="term" value="P:cysteine biosynthetic process from serine"/>
    <property type="evidence" value="ECO:0007669"/>
    <property type="project" value="TreeGrafter"/>
</dbReference>
<comment type="similarity">
    <text evidence="2 6">Belongs to the trans-sulfuration enzymes family.</text>
</comment>
<dbReference type="GO" id="GO:0003961">
    <property type="term" value="F:O-acetylhomoserine aminocarboxypropyltransferase activity"/>
    <property type="evidence" value="ECO:0007669"/>
    <property type="project" value="TreeGrafter"/>
</dbReference>
<keyword evidence="3" id="KW-0808">Transferase</keyword>
<dbReference type="FunFam" id="3.40.640.10:FF:000035">
    <property type="entry name" value="O-succinylhomoserine sulfhydrylase"/>
    <property type="match status" value="1"/>
</dbReference>
<evidence type="ECO:0000256" key="2">
    <source>
        <dbReference type="ARBA" id="ARBA00009077"/>
    </source>
</evidence>
<dbReference type="GO" id="GO:0005737">
    <property type="term" value="C:cytoplasm"/>
    <property type="evidence" value="ECO:0007669"/>
    <property type="project" value="TreeGrafter"/>
</dbReference>
<dbReference type="PROSITE" id="PS00868">
    <property type="entry name" value="CYS_MET_METAB_PP"/>
    <property type="match status" value="1"/>
</dbReference>
<evidence type="ECO:0000256" key="1">
    <source>
        <dbReference type="ARBA" id="ARBA00001933"/>
    </source>
</evidence>
<keyword evidence="4 5" id="KW-0663">Pyridoxal phosphate</keyword>
<dbReference type="Pfam" id="PF01053">
    <property type="entry name" value="Cys_Met_Meta_PP"/>
    <property type="match status" value="1"/>
</dbReference>
<feature type="modified residue" description="N6-(pyridoxal phosphate)lysine" evidence="5">
    <location>
        <position position="210"/>
    </location>
</feature>
<dbReference type="PANTHER" id="PTHR43797">
    <property type="entry name" value="HOMOCYSTEINE/CYSTEINE SYNTHASE"/>
    <property type="match status" value="1"/>
</dbReference>
<dbReference type="GO" id="GO:0030170">
    <property type="term" value="F:pyridoxal phosphate binding"/>
    <property type="evidence" value="ECO:0007669"/>
    <property type="project" value="InterPro"/>
</dbReference>
<evidence type="ECO:0000256" key="7">
    <source>
        <dbReference type="SAM" id="MobiDB-lite"/>
    </source>
</evidence>